<evidence type="ECO:0000256" key="2">
    <source>
        <dbReference type="ARBA" id="ARBA00006824"/>
    </source>
</evidence>
<evidence type="ECO:0000313" key="8">
    <source>
        <dbReference type="EMBL" id="WPB02730.1"/>
    </source>
</evidence>
<evidence type="ECO:0008006" key="11">
    <source>
        <dbReference type="Google" id="ProtNLM"/>
    </source>
</evidence>
<sequence>MSKFDLSPVDLLSPTIEATILSGASGLLAQAFTAYKQQHFSLDLIQILQFIVFSAITTPPNYAFQYFLEASFPARTAIAPEKPQAKGKDEKIAPVQDRLSIRNTIIKFFLDQSIAATVNTAMYICLMGGIKGHSYEFIMDDLYSNFWSLLFASYRFWPFVCLLNFAVVPMRYRPYVGTAAGMIWGIFLSLRHNQLA</sequence>
<keyword evidence="5 6" id="KW-0472">Membrane</keyword>
<gene>
    <name evidence="7" type="ORF">CB0940_06815</name>
    <name evidence="8" type="ORF">RHO25_007366</name>
</gene>
<reference evidence="8 10" key="2">
    <citation type="submission" date="2023-09" db="EMBL/GenBank/DDBJ databases">
        <title>Complete-Gapless Cercospora beticola genome.</title>
        <authorList>
            <person name="Wyatt N.A."/>
            <person name="Spanner R.E."/>
            <person name="Bolton M.D."/>
        </authorList>
    </citation>
    <scope>NUCLEOTIDE SEQUENCE [LARGE SCALE GENOMIC DNA]</scope>
    <source>
        <strain evidence="8">Cb09-40</strain>
    </source>
</reference>
<proteinExistence type="inferred from homology"/>
<evidence type="ECO:0000313" key="10">
    <source>
        <dbReference type="Proteomes" id="UP001302367"/>
    </source>
</evidence>
<dbReference type="InterPro" id="IPR007248">
    <property type="entry name" value="Mpv17_PMP22"/>
</dbReference>
<dbReference type="AlphaFoldDB" id="A0A2G5H7A3"/>
<accession>A0A2G5H7A3</accession>
<comment type="subcellular location">
    <subcellularLocation>
        <location evidence="1">Membrane</location>
        <topology evidence="1">Multi-pass membrane protein</topology>
    </subcellularLocation>
</comment>
<evidence type="ECO:0000256" key="1">
    <source>
        <dbReference type="ARBA" id="ARBA00004141"/>
    </source>
</evidence>
<dbReference type="PANTHER" id="PTHR11266">
    <property type="entry name" value="PEROXISOMAL MEMBRANE PROTEIN 2, PXMP2 MPV17"/>
    <property type="match status" value="1"/>
</dbReference>
<dbReference type="Proteomes" id="UP001302367">
    <property type="component" value="Chromosome 5"/>
</dbReference>
<evidence type="ECO:0000313" key="9">
    <source>
        <dbReference type="Proteomes" id="UP000230605"/>
    </source>
</evidence>
<evidence type="ECO:0000256" key="6">
    <source>
        <dbReference type="RuleBase" id="RU363053"/>
    </source>
</evidence>
<dbReference type="GO" id="GO:0005778">
    <property type="term" value="C:peroxisomal membrane"/>
    <property type="evidence" value="ECO:0007669"/>
    <property type="project" value="TreeGrafter"/>
</dbReference>
<dbReference type="OrthoDB" id="10267969at2759"/>
<evidence type="ECO:0000256" key="5">
    <source>
        <dbReference type="ARBA" id="ARBA00023136"/>
    </source>
</evidence>
<keyword evidence="10" id="KW-1185">Reference proteome</keyword>
<organism evidence="7 9">
    <name type="scientific">Cercospora beticola</name>
    <name type="common">Sugarbeet leaf spot fungus</name>
    <dbReference type="NCBI Taxonomy" id="122368"/>
    <lineage>
        <taxon>Eukaryota</taxon>
        <taxon>Fungi</taxon>
        <taxon>Dikarya</taxon>
        <taxon>Ascomycota</taxon>
        <taxon>Pezizomycotina</taxon>
        <taxon>Dothideomycetes</taxon>
        <taxon>Dothideomycetidae</taxon>
        <taxon>Mycosphaerellales</taxon>
        <taxon>Mycosphaerellaceae</taxon>
        <taxon>Cercospora</taxon>
    </lineage>
</organism>
<feature type="transmembrane region" description="Helical" evidence="6">
    <location>
        <begin position="108"/>
        <end position="130"/>
    </location>
</feature>
<feature type="transmembrane region" description="Helical" evidence="6">
    <location>
        <begin position="142"/>
        <end position="165"/>
    </location>
</feature>
<protein>
    <recommendedName>
        <fullName evidence="11">PXMP2/4 family protein 3</fullName>
    </recommendedName>
</protein>
<reference evidence="7 9" key="1">
    <citation type="submission" date="2015-10" db="EMBL/GenBank/DDBJ databases">
        <title>The cercosporin biosynthetic gene cluster was horizontally transferred to several fungal lineages and shown to be expanded in Cercospora beticola based on microsynteny with recipient genomes.</title>
        <authorList>
            <person name="De Jonge R."/>
            <person name="Ebert M.K."/>
            <person name="Suttle J.C."/>
            <person name="Jurick Ii W.M."/>
            <person name="Secor G.A."/>
            <person name="Thomma B.P."/>
            <person name="Van De Peer Y."/>
            <person name="Bolton M.D."/>
        </authorList>
    </citation>
    <scope>NUCLEOTIDE SEQUENCE [LARGE SCALE GENOMIC DNA]</scope>
    <source>
        <strain evidence="7 9">09-40</strain>
    </source>
</reference>
<keyword evidence="4 6" id="KW-1133">Transmembrane helix</keyword>
<comment type="similarity">
    <text evidence="2 6">Belongs to the peroxisomal membrane protein PXMP2/4 family.</text>
</comment>
<dbReference type="Pfam" id="PF04117">
    <property type="entry name" value="Mpv17_PMP22"/>
    <property type="match status" value="1"/>
</dbReference>
<dbReference type="Proteomes" id="UP000230605">
    <property type="component" value="Chromosome 5"/>
</dbReference>
<name>A0A2G5H7A3_CERBT</name>
<dbReference type="EMBL" id="CP134188">
    <property type="protein sequence ID" value="WPB02730.1"/>
    <property type="molecule type" value="Genomic_DNA"/>
</dbReference>
<dbReference type="PANTHER" id="PTHR11266:SF80">
    <property type="entry name" value="PEROXISOMAL MEMBRANE PROTEIN 2"/>
    <property type="match status" value="1"/>
</dbReference>
<dbReference type="EMBL" id="LKMD01000108">
    <property type="protein sequence ID" value="PIA88419.1"/>
    <property type="molecule type" value="Genomic_DNA"/>
</dbReference>
<keyword evidence="3 6" id="KW-0812">Transmembrane</keyword>
<evidence type="ECO:0000256" key="3">
    <source>
        <dbReference type="ARBA" id="ARBA00022692"/>
    </source>
</evidence>
<evidence type="ECO:0000256" key="4">
    <source>
        <dbReference type="ARBA" id="ARBA00022989"/>
    </source>
</evidence>
<evidence type="ECO:0000313" key="7">
    <source>
        <dbReference type="EMBL" id="PIA88419.1"/>
    </source>
</evidence>